<comment type="similarity">
    <text evidence="2 8">Belongs to the 4-toluene sulfonate uptake permease (TSUP) (TC 2.A.102) family.</text>
</comment>
<evidence type="ECO:0000256" key="1">
    <source>
        <dbReference type="ARBA" id="ARBA00004651"/>
    </source>
</evidence>
<evidence type="ECO:0000256" key="5">
    <source>
        <dbReference type="ARBA" id="ARBA00022692"/>
    </source>
</evidence>
<dbReference type="EMBL" id="JFKE01000005">
    <property type="protein sequence ID" value="KAJ55024.1"/>
    <property type="molecule type" value="Genomic_DNA"/>
</dbReference>
<keyword evidence="3" id="KW-0813">Transport</keyword>
<evidence type="ECO:0000256" key="7">
    <source>
        <dbReference type="ARBA" id="ARBA00023136"/>
    </source>
</evidence>
<gene>
    <name evidence="9" type="ORF">ACMU_14810</name>
</gene>
<evidence type="ECO:0000256" key="6">
    <source>
        <dbReference type="ARBA" id="ARBA00022989"/>
    </source>
</evidence>
<feature type="transmembrane region" description="Helical" evidence="8">
    <location>
        <begin position="200"/>
        <end position="222"/>
    </location>
</feature>
<dbReference type="InterPro" id="IPR052017">
    <property type="entry name" value="TSUP"/>
</dbReference>
<protein>
    <recommendedName>
        <fullName evidence="8">Probable membrane transporter protein</fullName>
    </recommendedName>
</protein>
<dbReference type="STRING" id="1454373.ACMU_14810"/>
<dbReference type="RefSeq" id="WP_035260193.1">
    <property type="nucleotide sequence ID" value="NZ_JFKE01000005.1"/>
</dbReference>
<keyword evidence="7 8" id="KW-0472">Membrane</keyword>
<dbReference type="PANTHER" id="PTHR30269">
    <property type="entry name" value="TRANSMEMBRANE PROTEIN YFCA"/>
    <property type="match status" value="1"/>
</dbReference>
<feature type="transmembrane region" description="Helical" evidence="8">
    <location>
        <begin position="74"/>
        <end position="94"/>
    </location>
</feature>
<evidence type="ECO:0000256" key="4">
    <source>
        <dbReference type="ARBA" id="ARBA00022475"/>
    </source>
</evidence>
<sequence>MLDLNVTFFALAIPAVIFSGVSKGGFGSGASFAAAPILAMILPPAVAVGVMLPVLMAIDVATLGPYWKKWNSRIALLLILGALPGVILGALVFKSADPDLLRLLIGGIAVGFVVWQGIVAMGWIRPRERPFGDVAGGLFGATAGFTSFVSHAGGPPVTIYLLSSGLSKTAFQATTVLVFWAINLTKAVPYAMLGLFTREALIAAACLIPFAVFGARIGVWAHRIVPERLFFGLTYVMLLLTGSKLIFDALT</sequence>
<dbReference type="PANTHER" id="PTHR30269:SF37">
    <property type="entry name" value="MEMBRANE TRANSPORTER PROTEIN"/>
    <property type="match status" value="1"/>
</dbReference>
<feature type="transmembrane region" description="Helical" evidence="8">
    <location>
        <begin position="131"/>
        <end position="150"/>
    </location>
</feature>
<dbReference type="GO" id="GO:0005886">
    <property type="term" value="C:plasma membrane"/>
    <property type="evidence" value="ECO:0007669"/>
    <property type="project" value="UniProtKB-SubCell"/>
</dbReference>
<evidence type="ECO:0000313" key="10">
    <source>
        <dbReference type="Proteomes" id="UP000026249"/>
    </source>
</evidence>
<reference evidence="9 10" key="1">
    <citation type="submission" date="2014-03" db="EMBL/GenBank/DDBJ databases">
        <title>Draft Genome Sequence of Actibacterium mucosum KCTC 23349, a Marine Alphaproteobacterium with Complex Ionic Requirements Isolated from Mediterranean Seawater at Malvarrosa Beach, Valencia, Spain.</title>
        <authorList>
            <person name="Arahal D.R."/>
            <person name="Shao Z."/>
            <person name="Lai Q."/>
            <person name="Pujalte M.J."/>
        </authorList>
    </citation>
    <scope>NUCLEOTIDE SEQUENCE [LARGE SCALE GENOMIC DNA]</scope>
    <source>
        <strain evidence="9 10">KCTC 23349</strain>
    </source>
</reference>
<evidence type="ECO:0000313" key="9">
    <source>
        <dbReference type="EMBL" id="KAJ55024.1"/>
    </source>
</evidence>
<comment type="subcellular location">
    <subcellularLocation>
        <location evidence="1 8">Cell membrane</location>
        <topology evidence="1 8">Multi-pass membrane protein</topology>
    </subcellularLocation>
</comment>
<accession>A0A037ZHC5</accession>
<feature type="transmembrane region" description="Helical" evidence="8">
    <location>
        <begin position="33"/>
        <end position="62"/>
    </location>
</feature>
<proteinExistence type="inferred from homology"/>
<feature type="transmembrane region" description="Helical" evidence="8">
    <location>
        <begin position="228"/>
        <end position="247"/>
    </location>
</feature>
<name>A0A037ZHC5_9RHOB</name>
<keyword evidence="5 8" id="KW-0812">Transmembrane</keyword>
<keyword evidence="4 8" id="KW-1003">Cell membrane</keyword>
<dbReference type="AlphaFoldDB" id="A0A037ZHC5"/>
<dbReference type="Pfam" id="PF01925">
    <property type="entry name" value="TauE"/>
    <property type="match status" value="1"/>
</dbReference>
<feature type="transmembrane region" description="Helical" evidence="8">
    <location>
        <begin position="100"/>
        <end position="124"/>
    </location>
</feature>
<organism evidence="9 10">
    <name type="scientific">Actibacterium mucosum KCTC 23349</name>
    <dbReference type="NCBI Taxonomy" id="1454373"/>
    <lineage>
        <taxon>Bacteria</taxon>
        <taxon>Pseudomonadati</taxon>
        <taxon>Pseudomonadota</taxon>
        <taxon>Alphaproteobacteria</taxon>
        <taxon>Rhodobacterales</taxon>
        <taxon>Roseobacteraceae</taxon>
        <taxon>Actibacterium</taxon>
    </lineage>
</organism>
<dbReference type="InterPro" id="IPR002781">
    <property type="entry name" value="TM_pro_TauE-like"/>
</dbReference>
<evidence type="ECO:0000256" key="8">
    <source>
        <dbReference type="RuleBase" id="RU363041"/>
    </source>
</evidence>
<keyword evidence="6 8" id="KW-1133">Transmembrane helix</keyword>
<comment type="caution">
    <text evidence="9">The sequence shown here is derived from an EMBL/GenBank/DDBJ whole genome shotgun (WGS) entry which is preliminary data.</text>
</comment>
<keyword evidence="10" id="KW-1185">Reference proteome</keyword>
<evidence type="ECO:0000256" key="3">
    <source>
        <dbReference type="ARBA" id="ARBA00022448"/>
    </source>
</evidence>
<dbReference type="OrthoDB" id="7028171at2"/>
<dbReference type="Proteomes" id="UP000026249">
    <property type="component" value="Unassembled WGS sequence"/>
</dbReference>
<feature type="transmembrane region" description="Helical" evidence="8">
    <location>
        <begin position="170"/>
        <end position="188"/>
    </location>
</feature>
<evidence type="ECO:0000256" key="2">
    <source>
        <dbReference type="ARBA" id="ARBA00009142"/>
    </source>
</evidence>